<reference evidence="2 3" key="1">
    <citation type="submission" date="2016-10" db="EMBL/GenBank/DDBJ databases">
        <authorList>
            <person name="de Groot N.N."/>
        </authorList>
    </citation>
    <scope>NUCLEOTIDE SEQUENCE [LARGE SCALE GENOMIC DNA]</scope>
    <source>
        <strain evidence="2 3">Nm13</strain>
    </source>
</reference>
<dbReference type="PANTHER" id="PTHR47237:SF1">
    <property type="entry name" value="SLL0310 PROTEIN"/>
    <property type="match status" value="1"/>
</dbReference>
<dbReference type="PANTHER" id="PTHR47237">
    <property type="entry name" value="SLL0310 PROTEIN"/>
    <property type="match status" value="1"/>
</dbReference>
<dbReference type="SUPFAM" id="SSF55729">
    <property type="entry name" value="Acyl-CoA N-acyltransferases (Nat)"/>
    <property type="match status" value="1"/>
</dbReference>
<dbReference type="Pfam" id="PF18014">
    <property type="entry name" value="Acetyltransf_18"/>
    <property type="match status" value="1"/>
</dbReference>
<proteinExistence type="predicted"/>
<sequence length="282" mass="31801">MGSEYIIRSMMKNEIDFAIELAATEGWNPGLHDRDCFYAADRNGFFMGLLDGQPIACLSAVKYSDSFGFMGLYIVKEPYRGQHYGLRLWHAGLNYLKGCNIGLDGVVAQQDNYKKSGFQVAYRNIRYQGLTGGQFPCNPELIELANIPFAQIYSYDSAFFPADRAEFLKLWLTQPDSIALGIIQSDQIVAYGVIRSCRVGYKIAPLFADNPLLAETLWLGLLAAVKENQPVFLDICENNPHACALVERHDLQIVFEASRMYTQYMPALDFERMYGITSFELG</sequence>
<feature type="domain" description="N-acetyltransferase" evidence="1">
    <location>
        <begin position="5"/>
        <end position="148"/>
    </location>
</feature>
<dbReference type="Gene3D" id="3.40.630.30">
    <property type="match status" value="1"/>
</dbReference>
<dbReference type="InterPro" id="IPR000182">
    <property type="entry name" value="GNAT_dom"/>
</dbReference>
<accession>A0A1H5VUR7</accession>
<dbReference type="Gene3D" id="3.40.630.90">
    <property type="match status" value="1"/>
</dbReference>
<name>A0A1H5VUR7_9PROT</name>
<organism evidence="2 3">
    <name type="scientific">Nitrosomonas ureae</name>
    <dbReference type="NCBI Taxonomy" id="44577"/>
    <lineage>
        <taxon>Bacteria</taxon>
        <taxon>Pseudomonadati</taxon>
        <taxon>Pseudomonadota</taxon>
        <taxon>Betaproteobacteria</taxon>
        <taxon>Nitrosomonadales</taxon>
        <taxon>Nitrosomonadaceae</taxon>
        <taxon>Nitrosomonas</taxon>
    </lineage>
</organism>
<evidence type="ECO:0000259" key="1">
    <source>
        <dbReference type="PROSITE" id="PS51186"/>
    </source>
</evidence>
<dbReference type="EMBL" id="FNUX01000014">
    <property type="protein sequence ID" value="SEF90601.1"/>
    <property type="molecule type" value="Genomic_DNA"/>
</dbReference>
<dbReference type="GO" id="GO:0016747">
    <property type="term" value="F:acyltransferase activity, transferring groups other than amino-acyl groups"/>
    <property type="evidence" value="ECO:0007669"/>
    <property type="project" value="InterPro"/>
</dbReference>
<dbReference type="InterPro" id="IPR052729">
    <property type="entry name" value="Acyl/Acetyltrans_Enzymes"/>
</dbReference>
<dbReference type="AlphaFoldDB" id="A0A1H5VUR7"/>
<protein>
    <recommendedName>
        <fullName evidence="1">N-acetyltransferase domain-containing protein</fullName>
    </recommendedName>
</protein>
<dbReference type="PROSITE" id="PS51186">
    <property type="entry name" value="GNAT"/>
    <property type="match status" value="1"/>
</dbReference>
<evidence type="ECO:0000313" key="3">
    <source>
        <dbReference type="Proteomes" id="UP000236753"/>
    </source>
</evidence>
<dbReference type="InterPro" id="IPR016181">
    <property type="entry name" value="Acyl_CoA_acyltransferase"/>
</dbReference>
<evidence type="ECO:0000313" key="2">
    <source>
        <dbReference type="EMBL" id="SEF90601.1"/>
    </source>
</evidence>
<gene>
    <name evidence="2" type="ORF">SAMN05216334_11450</name>
</gene>
<dbReference type="Proteomes" id="UP000236753">
    <property type="component" value="Unassembled WGS sequence"/>
</dbReference>
<dbReference type="OrthoDB" id="20916at2"/>
<dbReference type="InterPro" id="IPR041496">
    <property type="entry name" value="YitH/HolE_GNAT"/>
</dbReference>
<dbReference type="Pfam" id="PF00583">
    <property type="entry name" value="Acetyltransf_1"/>
    <property type="match status" value="1"/>
</dbReference>